<organism evidence="2 3">
    <name type="scientific">Pontixanthobacter luteolus</name>
    <dbReference type="NCBI Taxonomy" id="295089"/>
    <lineage>
        <taxon>Bacteria</taxon>
        <taxon>Pseudomonadati</taxon>
        <taxon>Pseudomonadota</taxon>
        <taxon>Alphaproteobacteria</taxon>
        <taxon>Sphingomonadales</taxon>
        <taxon>Erythrobacteraceae</taxon>
        <taxon>Pontixanthobacter</taxon>
    </lineage>
</organism>
<dbReference type="EMBL" id="WTYP01000002">
    <property type="protein sequence ID" value="MXP48264.1"/>
    <property type="molecule type" value="Genomic_DNA"/>
</dbReference>
<evidence type="ECO:0000313" key="3">
    <source>
        <dbReference type="Proteomes" id="UP000471435"/>
    </source>
</evidence>
<dbReference type="AlphaFoldDB" id="A0A6I4V7J9"/>
<feature type="signal peptide" evidence="1">
    <location>
        <begin position="1"/>
        <end position="37"/>
    </location>
</feature>
<dbReference type="RefSeq" id="WP_160731463.1">
    <property type="nucleotide sequence ID" value="NZ_WTYP01000002.1"/>
</dbReference>
<comment type="caution">
    <text evidence="2">The sequence shown here is derived from an EMBL/GenBank/DDBJ whole genome shotgun (WGS) entry which is preliminary data.</text>
</comment>
<keyword evidence="1" id="KW-0732">Signal</keyword>
<evidence type="ECO:0000313" key="2">
    <source>
        <dbReference type="EMBL" id="MXP48264.1"/>
    </source>
</evidence>
<gene>
    <name evidence="2" type="ORF">GRI43_12785</name>
</gene>
<keyword evidence="3" id="KW-1185">Reference proteome</keyword>
<dbReference type="Proteomes" id="UP000471435">
    <property type="component" value="Unassembled WGS sequence"/>
</dbReference>
<name>A0A6I4V7J9_9SPHN</name>
<reference evidence="2 3" key="1">
    <citation type="submission" date="2019-12" db="EMBL/GenBank/DDBJ databases">
        <title>Genomic-based taxomic classification of the family Erythrobacteraceae.</title>
        <authorList>
            <person name="Xu L."/>
        </authorList>
    </citation>
    <scope>NUCLEOTIDE SEQUENCE [LARGE SCALE GENOMIC DNA]</scope>
    <source>
        <strain evidence="2 3">SW-109</strain>
    </source>
</reference>
<feature type="chain" id="PRO_5026036835" evidence="1">
    <location>
        <begin position="38"/>
        <end position="286"/>
    </location>
</feature>
<protein>
    <submittedName>
        <fullName evidence="2">Uncharacterized protein</fullName>
    </submittedName>
</protein>
<evidence type="ECO:0000256" key="1">
    <source>
        <dbReference type="SAM" id="SignalP"/>
    </source>
</evidence>
<proteinExistence type="predicted"/>
<dbReference type="OrthoDB" id="7594772at2"/>
<sequence>MFASRSTIRGTRLAGVSAIACVAAAIAGSAVPQMALASPTSLASLAQLEGLGDPVDDTELGDIRGKFIQQGQINYFGISMVTSWQDSAGITTTARLLFSIDFAAGGGGSAPQLLVGWVRDGDPAMDVNTVHDGYSPYIVPANISGIGGLGTQDGVAQANIIAGADNNAANNMRIAIVPSSQLADLQMSGLSPAEQGSVVPFADGDTLEFRVADNQIGVMLTGGEGLDSSIQAIGGDAAGVLQQTMLNTHSNMVRNSTEIIVGTGLGDTGTAARMSEAITVMRGFGF</sequence>
<accession>A0A6I4V7J9</accession>